<keyword evidence="3 8" id="KW-0812">Transmembrane</keyword>
<organism evidence="11 12">
    <name type="scientific">Spectribacter hydrogenoxidans</name>
    <dbReference type="NCBI Taxonomy" id="3075608"/>
    <lineage>
        <taxon>Bacteria</taxon>
        <taxon>Pseudomonadati</taxon>
        <taxon>Pseudomonadota</taxon>
        <taxon>Gammaproteobacteria</taxon>
        <taxon>Salinisphaerales</taxon>
        <taxon>Salinisphaeraceae</taxon>
        <taxon>Spectribacter</taxon>
    </lineage>
</organism>
<dbReference type="InterPro" id="IPR002898">
    <property type="entry name" value="MotA_ExbB_proton_chnl"/>
</dbReference>
<feature type="transmembrane region" description="Helical" evidence="8">
    <location>
        <begin position="353"/>
        <end position="380"/>
    </location>
</feature>
<evidence type="ECO:0000256" key="4">
    <source>
        <dbReference type="ARBA" id="ARBA00022989"/>
    </source>
</evidence>
<feature type="transmembrane region" description="Helical" evidence="8">
    <location>
        <begin position="265"/>
        <end position="286"/>
    </location>
</feature>
<dbReference type="PANTHER" id="PTHR30625:SF11">
    <property type="entry name" value="MOTA_TOLQ_EXBB PROTON CHANNEL DOMAIN-CONTAINING PROTEIN"/>
    <property type="match status" value="1"/>
</dbReference>
<evidence type="ECO:0000313" key="12">
    <source>
        <dbReference type="Proteomes" id="UP001251857"/>
    </source>
</evidence>
<name>A0ABU3C015_9GAMM</name>
<dbReference type="InterPro" id="IPR017270">
    <property type="entry name" value="MotA/TolQ/ExbB-rel"/>
</dbReference>
<comment type="caution">
    <text evidence="11">The sequence shown here is derived from an EMBL/GenBank/DDBJ whole genome shotgun (WGS) entry which is preliminary data.</text>
</comment>
<accession>A0ABU3C015</accession>
<feature type="domain" description="MotA/TolQ/ExbB proton channel" evidence="10">
    <location>
        <begin position="308"/>
        <end position="428"/>
    </location>
</feature>
<dbReference type="InterPro" id="IPR016866">
    <property type="entry name" value="UCP028069"/>
</dbReference>
<feature type="chain" id="PRO_5046943930" evidence="9">
    <location>
        <begin position="20"/>
        <end position="448"/>
    </location>
</feature>
<keyword evidence="9" id="KW-0732">Signal</keyword>
<evidence type="ECO:0000313" key="11">
    <source>
        <dbReference type="EMBL" id="MDT0634908.1"/>
    </source>
</evidence>
<keyword evidence="12" id="KW-1185">Reference proteome</keyword>
<reference evidence="11 12" key="1">
    <citation type="submission" date="2023-09" db="EMBL/GenBank/DDBJ databases">
        <authorList>
            <person name="Rey-Velasco X."/>
        </authorList>
    </citation>
    <scope>NUCLEOTIDE SEQUENCE [LARGE SCALE GENOMIC DNA]</scope>
    <source>
        <strain evidence="11 12">W335</strain>
    </source>
</reference>
<dbReference type="Proteomes" id="UP001251857">
    <property type="component" value="Unassembled WGS sequence"/>
</dbReference>
<sequence length="448" mass="47824">MTRLIPLLIMALFTGVASAAPSLESLLREVEEAQQASNSINREREQRFLQNKQEQQQLLAEARAELAPIENRTGELRSRYDSLQQEITALQAELEDKAGDLNQMVAVVRQAAGDLQAVASDSLITAQYPDRESQLSALAASDSVPSAEELQQLWFLLQQEMTASGQVTTFEAPVVAPDGSTAREDVTRVGPFAAVANGDYLEYLPGTGLKRLGRQPGGGARSMAADLEAAESGLVPMAIDPTRGNILALLGQRPDLLARVHQGGGVGYVIIGLGVFGVLLAAWQFLRLLGTGRRVRGQLKNLGEPRSDNPLGRILQAARDADADDPEGLELSLDEAVIREAPRLQRTQPLIKLLAAVAPLLGLLGTVVGMIATFQAITLFGTGDPKLMAGGISQALVTTVLGLVVAIPLLFAHSLLASRSRGLIQILEEQSAGLLARYLESRAGSRRA</sequence>
<protein>
    <submittedName>
        <fullName evidence="11">DUF3450 family protein</fullName>
    </submittedName>
</protein>
<keyword evidence="2" id="KW-1003">Cell membrane</keyword>
<proteinExistence type="inferred from homology"/>
<evidence type="ECO:0000256" key="8">
    <source>
        <dbReference type="SAM" id="Phobius"/>
    </source>
</evidence>
<feature type="transmembrane region" description="Helical" evidence="8">
    <location>
        <begin position="392"/>
        <end position="412"/>
    </location>
</feature>
<evidence type="ECO:0000256" key="5">
    <source>
        <dbReference type="ARBA" id="ARBA00023136"/>
    </source>
</evidence>
<dbReference type="PANTHER" id="PTHR30625">
    <property type="entry name" value="PROTEIN TOLQ"/>
    <property type="match status" value="1"/>
</dbReference>
<keyword evidence="5 8" id="KW-0472">Membrane</keyword>
<comment type="subcellular location">
    <subcellularLocation>
        <location evidence="1">Cell membrane</location>
        <topology evidence="1">Multi-pass membrane protein</topology>
    </subcellularLocation>
    <subcellularLocation>
        <location evidence="6">Membrane</location>
        <topology evidence="6">Multi-pass membrane protein</topology>
    </subcellularLocation>
</comment>
<gene>
    <name evidence="11" type="ORF">RM532_08035</name>
</gene>
<keyword evidence="6" id="KW-0653">Protein transport</keyword>
<comment type="similarity">
    <text evidence="6">Belongs to the exbB/tolQ family.</text>
</comment>
<keyword evidence="6" id="KW-0813">Transport</keyword>
<feature type="signal peptide" evidence="9">
    <location>
        <begin position="1"/>
        <end position="19"/>
    </location>
</feature>
<dbReference type="InterPro" id="IPR050790">
    <property type="entry name" value="ExbB/TolQ_transport"/>
</dbReference>
<evidence type="ECO:0000256" key="3">
    <source>
        <dbReference type="ARBA" id="ARBA00022692"/>
    </source>
</evidence>
<dbReference type="RefSeq" id="WP_311652735.1">
    <property type="nucleotide sequence ID" value="NZ_JAVRIB010000007.1"/>
</dbReference>
<evidence type="ECO:0000259" key="10">
    <source>
        <dbReference type="Pfam" id="PF01618"/>
    </source>
</evidence>
<dbReference type="PIRSF" id="PIRSF037714">
    <property type="entry name" value="TolR"/>
    <property type="match status" value="1"/>
</dbReference>
<feature type="coiled-coil region" evidence="7">
    <location>
        <begin position="23"/>
        <end position="100"/>
    </location>
</feature>
<evidence type="ECO:0000256" key="9">
    <source>
        <dbReference type="SAM" id="SignalP"/>
    </source>
</evidence>
<evidence type="ECO:0000256" key="1">
    <source>
        <dbReference type="ARBA" id="ARBA00004651"/>
    </source>
</evidence>
<evidence type="ECO:0000256" key="6">
    <source>
        <dbReference type="RuleBase" id="RU004057"/>
    </source>
</evidence>
<evidence type="ECO:0000256" key="7">
    <source>
        <dbReference type="SAM" id="Coils"/>
    </source>
</evidence>
<dbReference type="Pfam" id="PF11932">
    <property type="entry name" value="DUF3450"/>
    <property type="match status" value="1"/>
</dbReference>
<keyword evidence="7" id="KW-0175">Coiled coil</keyword>
<dbReference type="EMBL" id="JAVRIB010000007">
    <property type="protein sequence ID" value="MDT0634908.1"/>
    <property type="molecule type" value="Genomic_DNA"/>
</dbReference>
<evidence type="ECO:0000256" key="2">
    <source>
        <dbReference type="ARBA" id="ARBA00022475"/>
    </source>
</evidence>
<keyword evidence="4 8" id="KW-1133">Transmembrane helix</keyword>
<dbReference type="Pfam" id="PF01618">
    <property type="entry name" value="MotA_ExbB"/>
    <property type="match status" value="1"/>
</dbReference>